<dbReference type="PANTHER" id="PTHR12546:SF33">
    <property type="entry name" value="SPERM VESICLE FUSION PROTEIN FER-1"/>
    <property type="match status" value="1"/>
</dbReference>
<keyword evidence="8 12" id="KW-1133">Transmembrane helix</keyword>
<evidence type="ECO:0000256" key="10">
    <source>
        <dbReference type="SAM" id="Coils"/>
    </source>
</evidence>
<feature type="compositionally biased region" description="Polar residues" evidence="11">
    <location>
        <begin position="1421"/>
        <end position="1430"/>
    </location>
</feature>
<keyword evidence="6" id="KW-0106">Calcium</keyword>
<feature type="domain" description="C2" evidence="13">
    <location>
        <begin position="1785"/>
        <end position="1933"/>
    </location>
</feature>
<keyword evidence="9 12" id="KW-0472">Membrane</keyword>
<comment type="subcellular location">
    <subcellularLocation>
        <location evidence="1">Cell membrane</location>
        <topology evidence="1">Single-pass type II membrane protein</topology>
    </subcellularLocation>
    <subcellularLocation>
        <location evidence="2">Cytoplasmic vesicle membrane</location>
        <topology evidence="2">Single-pass type II membrane protein</topology>
    </subcellularLocation>
</comment>
<keyword evidence="4" id="KW-0479">Metal-binding</keyword>
<dbReference type="EMBL" id="CAJNOQ010000623">
    <property type="protein sequence ID" value="CAF0821740.1"/>
    <property type="molecule type" value="Genomic_DNA"/>
</dbReference>
<dbReference type="GO" id="GO:0030659">
    <property type="term" value="C:cytoplasmic vesicle membrane"/>
    <property type="evidence" value="ECO:0007669"/>
    <property type="project" value="UniProtKB-SubCell"/>
</dbReference>
<dbReference type="InterPro" id="IPR037725">
    <property type="entry name" value="C2F_Ferlin"/>
</dbReference>
<dbReference type="GO" id="GO:0061025">
    <property type="term" value="P:membrane fusion"/>
    <property type="evidence" value="ECO:0007669"/>
    <property type="project" value="TreeGrafter"/>
</dbReference>
<dbReference type="InterPro" id="IPR006614">
    <property type="entry name" value="Peroxin/Ferlin"/>
</dbReference>
<feature type="domain" description="C2" evidence="13">
    <location>
        <begin position="1090"/>
        <end position="1222"/>
    </location>
</feature>
<evidence type="ECO:0000256" key="4">
    <source>
        <dbReference type="ARBA" id="ARBA00022723"/>
    </source>
</evidence>
<keyword evidence="7" id="KW-0735">Signal-anchor</keyword>
<evidence type="ECO:0000256" key="9">
    <source>
        <dbReference type="ARBA" id="ARBA00023136"/>
    </source>
</evidence>
<evidence type="ECO:0000256" key="12">
    <source>
        <dbReference type="SAM" id="Phobius"/>
    </source>
</evidence>
<sequence length="2069" mass="237736">MRTSPAFRNFVGNLLRFEPKARETGTSFVKEWRIKKQTTWQRSTCDPKWEETLEFQLNGVPIQGSDVLEVQLKDHETIGANKLIGQSTIPLVEVVRNGSIKKRVVLLNNPQGVLLEATKLYITLDYIPPTAASQQMKGGDVNNNEINVNDHSGGKSSNTDNSWQNELDDKSGYKRQSKVRSTKSQDFQIRIKIFQARQLDGSNLHPVCRVRVVNNVKQTKIRKGTNQPYFDEVFFFNFNMSEAEMCDEIIEFEVCNSRTLRADMKIGSFKMDLGYVYNEPKHSINRKWLLLSDEDDRMAGAKGYLKVSVNILGPGDEAPSQETGDDNDDIECNLLKPAGLMLRPATFTLKLYKADDLPRMDSAFMHGVKKIFHGQEDVKELIDPYVTFGFAGQQVSSKIVYTCSHPEFNQELRLGLKFPSMCDKITLTVMDWDRLQFDDITGSTVLNIKRLCDDRDNGFLPTFGPCWINLYGAPREYSEMPTILDELNTGKGEGVAYRGRIFIELQTVLGETPSESVCDISNSDQIRSLPFQSRKKYKLHAAFLDATMLYEHESMIEFEISIGNYGNKLDDMVGSASCSTTPPTNPVFDGCAYYFLPWGNTKPCVQVASEWEDVTFRLEAMNQLSKIKLFVTGLLSTLEVLKLKQSSEDVIVKHYKQSLDMVIAHLKKPLPEPEINRHHPNELDRLRRHMRLKDLNEMIQRLERLKLSAKTSQEITDALDDIRNNMEYLEAEPQNSIPDVIIWMLCNGKRYAYYRIPANEVFYSPHIDRRGRLCGKVQTITLKWPGKEGEDKDKKNFLPAEMRVKVWLGLHVNEQDWLSQQKGADLAVYAETYENQTNVLGQWTTGGPLMSRPQWSDVVGNVSLPKKSFQLPSGWRWEGEWGISPEISARYSDDAGHRTFTEEVYEHQSRVLAGAQWQAKTVGWTDLSGDKVPSKNERTTAPDGWVWEDEWTIDINRAVDEEGFEYCVNQTLGGWCPVEKVFHLNRRRRWFRTRLLKVENIEEKKKKEFQDALKTGWEYAPMFNMKFHADERSMDMVRRRRWHRKMVPDSMINTDVVFRMQSQVTEHKDASPPQPSAPASTTQQQDVVAVPKEMKIELNAPRMFLSFKKPYLYELRTYIYQARGLIAMDTDSFSDPFAQVGFVNQSQKTEIINKTLCPTWDQTLIFPNVELHGEPDEIHHDPPNIIIEIFDKDQYGSPDFLGRVQSSPIVRLTPDEVKPVTKLKWYPIRRGKDDAGELLAAFELFLIPDSNEKKIPPHPPKRGSLFIVPQTIRPQLVRTGIEILCWGIRNMKTFMLSDVDCPQVVFEVGGREVESTVIKSAKKTPNFDKPLLFIDVMLPKEDLYAPPMNIKVKDHRSFGRKPVVGLNIIKSLTSFRCDPSTPSLTIMQAAEHAATGIIPATGDVSLHLDKKSKKKVRAISPNKSGDTSVSIPEKTALTTDETSTTDKTSSKKSVRKKVKNFLKKQKTFSDTPMKPESRLAKIQRSIAGHHYQRVPVVEMTAVEEDIDWWSKYYASKGDYEKCGTYRAKGYETLTVYPFPLESHDLYQGFSDFCMTFQLSRGKTQFEEENEIVGEFKGLFKVYPLPEDPNIPLPARVMENLPSSGLEECIVRIYIIRAFDLQPKDTNGKSDPYIEIELGRTKLDNRDERIPNTTNPMFGKMFEVKATIPTTKDLVIRVKDWDLLTSDELIGQTTIDLENRLLSKYRATCGLPLQYNVTGPNQWRDTDRPRKILYDVCKRNNLPVPELTEDHSIRIGEFLFRLEDFEQERNLTVHVGDQDERLALYILHKLRLCPEHVETRPYVLRCIIWNTSDVLLQETSITGEKMSDIYVKGWLSGLEEDTQKTDIHYRSMDGEGNFNWRFVYDFAYMPAERCITVKKKEHFWSIDATETTIPPVLNLQVWDNDKFSADDFLGALTLDLNRLFKPAKDSDFCTLDIIDNDPSNLVSLFEMRRLKGWWPCVNVEGGDPEITGKLELEIEILTEEEARERPAGKGREEPNENPKLEPPQRPETSFFWFSSPFKTFKNIIWRKSKWYIISGIFIAFVVIFVLLMFYTMPGALWASVLKIGHD</sequence>
<dbReference type="InterPro" id="IPR032362">
    <property type="entry name" value="Ferlin_C"/>
</dbReference>
<dbReference type="InterPro" id="IPR037723">
    <property type="entry name" value="C2D_Ferlin"/>
</dbReference>
<keyword evidence="16" id="KW-1185">Reference proteome</keyword>
<dbReference type="Gene3D" id="2.60.40.150">
    <property type="entry name" value="C2 domain"/>
    <property type="match status" value="6"/>
</dbReference>
<dbReference type="Pfam" id="PF22901">
    <property type="entry name" value="dsrm_Ferlin"/>
    <property type="match status" value="1"/>
</dbReference>
<feature type="coiled-coil region" evidence="10">
    <location>
        <begin position="692"/>
        <end position="732"/>
    </location>
</feature>
<feature type="region of interest" description="Disordered" evidence="11">
    <location>
        <begin position="133"/>
        <end position="181"/>
    </location>
</feature>
<dbReference type="SMART" id="SM00693">
    <property type="entry name" value="DysFN"/>
    <property type="match status" value="2"/>
</dbReference>
<feature type="region of interest" description="Disordered" evidence="11">
    <location>
        <begin position="1985"/>
        <end position="2010"/>
    </location>
</feature>
<dbReference type="InterPro" id="IPR012561">
    <property type="entry name" value="Ferlin_B-domain"/>
</dbReference>
<dbReference type="InterPro" id="IPR035892">
    <property type="entry name" value="C2_domain_sf"/>
</dbReference>
<protein>
    <recommendedName>
        <fullName evidence="13">C2 domain-containing protein</fullName>
    </recommendedName>
</protein>
<dbReference type="SMART" id="SM00239">
    <property type="entry name" value="C2"/>
    <property type="match status" value="7"/>
</dbReference>
<evidence type="ECO:0000256" key="7">
    <source>
        <dbReference type="ARBA" id="ARBA00022968"/>
    </source>
</evidence>
<feature type="domain" description="C2" evidence="13">
    <location>
        <begin position="1261"/>
        <end position="1386"/>
    </location>
</feature>
<evidence type="ECO:0000313" key="15">
    <source>
        <dbReference type="EMBL" id="CAF3608196.1"/>
    </source>
</evidence>
<evidence type="ECO:0000313" key="16">
    <source>
        <dbReference type="Proteomes" id="UP000663829"/>
    </source>
</evidence>
<dbReference type="SMART" id="SM01202">
    <property type="entry name" value="FerI"/>
    <property type="match status" value="1"/>
</dbReference>
<evidence type="ECO:0000256" key="2">
    <source>
        <dbReference type="ARBA" id="ARBA00004483"/>
    </source>
</evidence>
<dbReference type="InterPro" id="IPR012968">
    <property type="entry name" value="FerIin_dom"/>
</dbReference>
<evidence type="ECO:0000256" key="6">
    <source>
        <dbReference type="ARBA" id="ARBA00022837"/>
    </source>
</evidence>
<dbReference type="SMART" id="SM00694">
    <property type="entry name" value="DysFC"/>
    <property type="match status" value="2"/>
</dbReference>
<dbReference type="PROSITE" id="PS50004">
    <property type="entry name" value="C2"/>
    <property type="match status" value="7"/>
</dbReference>
<feature type="compositionally biased region" description="Basic and acidic residues" evidence="11">
    <location>
        <begin position="1985"/>
        <end position="2007"/>
    </location>
</feature>
<feature type="region of interest" description="Disordered" evidence="11">
    <location>
        <begin position="1063"/>
        <end position="1085"/>
    </location>
</feature>
<feature type="domain" description="C2" evidence="13">
    <location>
        <begin position="326"/>
        <end position="462"/>
    </location>
</feature>
<dbReference type="Pfam" id="PF08150">
    <property type="entry name" value="FerB"/>
    <property type="match status" value="1"/>
</dbReference>
<feature type="compositionally biased region" description="Low complexity" evidence="11">
    <location>
        <begin position="1434"/>
        <end position="1447"/>
    </location>
</feature>
<dbReference type="CDD" id="cd04018">
    <property type="entry name" value="C2C_Ferlin"/>
    <property type="match status" value="1"/>
</dbReference>
<accession>A0A813U703</accession>
<feature type="domain" description="C2" evidence="13">
    <location>
        <begin position="170"/>
        <end position="286"/>
    </location>
</feature>
<dbReference type="SUPFAM" id="SSF49562">
    <property type="entry name" value="C2 domain (Calcium/lipid-binding domain, CaLB)"/>
    <property type="match status" value="7"/>
</dbReference>
<feature type="compositionally biased region" description="Polar residues" evidence="11">
    <location>
        <begin position="133"/>
        <end position="165"/>
    </location>
</feature>
<dbReference type="OrthoDB" id="10059618at2759"/>
<dbReference type="GO" id="GO:0007009">
    <property type="term" value="P:plasma membrane organization"/>
    <property type="evidence" value="ECO:0007669"/>
    <property type="project" value="TreeGrafter"/>
</dbReference>
<dbReference type="InterPro" id="IPR037721">
    <property type="entry name" value="Ferlin"/>
</dbReference>
<evidence type="ECO:0000256" key="1">
    <source>
        <dbReference type="ARBA" id="ARBA00004401"/>
    </source>
</evidence>
<gene>
    <name evidence="14" type="ORF">GPM918_LOCUS4581</name>
    <name evidence="15" type="ORF">SRO942_LOCUS4582</name>
</gene>
<dbReference type="FunFam" id="2.60.40.150:FF:000026">
    <property type="entry name" value="dysferlin isoform X2"/>
    <property type="match status" value="1"/>
</dbReference>
<dbReference type="InterPro" id="IPR037724">
    <property type="entry name" value="C2E_Ferlin"/>
</dbReference>
<keyword evidence="5" id="KW-0677">Repeat</keyword>
<evidence type="ECO:0000259" key="13">
    <source>
        <dbReference type="PROSITE" id="PS50004"/>
    </source>
</evidence>
<feature type="domain" description="C2" evidence="13">
    <location>
        <begin position="1591"/>
        <end position="1709"/>
    </location>
</feature>
<proteinExistence type="predicted"/>
<dbReference type="CDD" id="cd04011">
    <property type="entry name" value="C2B_Ferlin"/>
    <property type="match status" value="1"/>
</dbReference>
<dbReference type="PANTHER" id="PTHR12546">
    <property type="entry name" value="FER-1-LIKE"/>
    <property type="match status" value="1"/>
</dbReference>
<dbReference type="Proteomes" id="UP000681722">
    <property type="component" value="Unassembled WGS sequence"/>
</dbReference>
<dbReference type="Proteomes" id="UP000663829">
    <property type="component" value="Unassembled WGS sequence"/>
</dbReference>
<dbReference type="InterPro" id="IPR000008">
    <property type="entry name" value="C2_dom"/>
</dbReference>
<organism evidence="14 16">
    <name type="scientific">Didymodactylos carnosus</name>
    <dbReference type="NCBI Taxonomy" id="1234261"/>
    <lineage>
        <taxon>Eukaryota</taxon>
        <taxon>Metazoa</taxon>
        <taxon>Spiralia</taxon>
        <taxon>Gnathifera</taxon>
        <taxon>Rotifera</taxon>
        <taxon>Eurotatoria</taxon>
        <taxon>Bdelloidea</taxon>
        <taxon>Philodinida</taxon>
        <taxon>Philodinidae</taxon>
        <taxon>Didymodactylos</taxon>
    </lineage>
</organism>
<name>A0A813U703_9BILA</name>
<comment type="caution">
    <text evidence="14">The sequence shown here is derived from an EMBL/GenBank/DDBJ whole genome shotgun (WGS) entry which is preliminary data.</text>
</comment>
<evidence type="ECO:0000256" key="8">
    <source>
        <dbReference type="ARBA" id="ARBA00022989"/>
    </source>
</evidence>
<dbReference type="InterPro" id="IPR037720">
    <property type="entry name" value="C2B_Ferlin"/>
</dbReference>
<dbReference type="GO" id="GO:0005886">
    <property type="term" value="C:plasma membrane"/>
    <property type="evidence" value="ECO:0007669"/>
    <property type="project" value="UniProtKB-SubCell"/>
</dbReference>
<evidence type="ECO:0000256" key="3">
    <source>
        <dbReference type="ARBA" id="ARBA00022692"/>
    </source>
</evidence>
<dbReference type="SMART" id="SM01201">
    <property type="entry name" value="FerB"/>
    <property type="match status" value="1"/>
</dbReference>
<feature type="domain" description="C2" evidence="13">
    <location>
        <begin position="1"/>
        <end position="104"/>
    </location>
</feature>
<dbReference type="EMBL" id="CAJOBC010000623">
    <property type="protein sequence ID" value="CAF3608196.1"/>
    <property type="molecule type" value="Genomic_DNA"/>
</dbReference>
<dbReference type="CDD" id="cd08374">
    <property type="entry name" value="C2F_Ferlin"/>
    <property type="match status" value="1"/>
</dbReference>
<feature type="region of interest" description="Disordered" evidence="11">
    <location>
        <begin position="1415"/>
        <end position="1451"/>
    </location>
</feature>
<dbReference type="InterPro" id="IPR037722">
    <property type="entry name" value="C2C_Ferlin"/>
</dbReference>
<evidence type="ECO:0000256" key="11">
    <source>
        <dbReference type="SAM" id="MobiDB-lite"/>
    </source>
</evidence>
<evidence type="ECO:0000313" key="14">
    <source>
        <dbReference type="EMBL" id="CAF0821740.1"/>
    </source>
</evidence>
<keyword evidence="10" id="KW-0175">Coiled coil</keyword>
<evidence type="ECO:0000256" key="5">
    <source>
        <dbReference type="ARBA" id="ARBA00022737"/>
    </source>
</evidence>
<dbReference type="CDD" id="cd04017">
    <property type="entry name" value="C2D_Ferlin"/>
    <property type="match status" value="1"/>
</dbReference>
<keyword evidence="3 12" id="KW-0812">Transmembrane</keyword>
<dbReference type="CDD" id="cd04037">
    <property type="entry name" value="C2E_Ferlin"/>
    <property type="match status" value="1"/>
</dbReference>
<dbReference type="InterPro" id="IPR055072">
    <property type="entry name" value="Ferlin_DSRM"/>
</dbReference>
<dbReference type="Pfam" id="PF16165">
    <property type="entry name" value="Ferlin_C"/>
    <property type="match status" value="1"/>
</dbReference>
<dbReference type="Pfam" id="PF00168">
    <property type="entry name" value="C2"/>
    <property type="match status" value="5"/>
</dbReference>
<dbReference type="Pfam" id="PF08151">
    <property type="entry name" value="FerI"/>
    <property type="match status" value="1"/>
</dbReference>
<feature type="transmembrane region" description="Helical" evidence="12">
    <location>
        <begin position="2033"/>
        <end position="2055"/>
    </location>
</feature>
<reference evidence="14" key="1">
    <citation type="submission" date="2021-02" db="EMBL/GenBank/DDBJ databases">
        <authorList>
            <person name="Nowell W R."/>
        </authorList>
    </citation>
    <scope>NUCLEOTIDE SEQUENCE</scope>
</reference>
<dbReference type="GO" id="GO:0046872">
    <property type="term" value="F:metal ion binding"/>
    <property type="evidence" value="ECO:0007669"/>
    <property type="project" value="UniProtKB-KW"/>
</dbReference>